<reference evidence="5 6" key="1">
    <citation type="submission" date="2024-05" db="EMBL/GenBank/DDBJ databases">
        <title>Neorhizobium sp. Rsf11, a plant growth promoting and heavy metal resistant PAH-degrader.</title>
        <authorList>
            <person name="Golubev S.N."/>
            <person name="Muratova A.Y."/>
            <person name="Markelova M.I."/>
        </authorList>
    </citation>
    <scope>NUCLEOTIDE SEQUENCE [LARGE SCALE GENOMIC DNA]</scope>
    <source>
        <strain evidence="5 6">Rsf11</strain>
    </source>
</reference>
<comment type="caution">
    <text evidence="5">The sequence shown here is derived from an EMBL/GenBank/DDBJ whole genome shotgun (WGS) entry which is preliminary data.</text>
</comment>
<evidence type="ECO:0000313" key="6">
    <source>
        <dbReference type="Proteomes" id="UP001496627"/>
    </source>
</evidence>
<keyword evidence="6" id="KW-1185">Reference proteome</keyword>
<dbReference type="GO" id="GO:0016491">
    <property type="term" value="F:oxidoreductase activity"/>
    <property type="evidence" value="ECO:0007669"/>
    <property type="project" value="UniProtKB-KW"/>
</dbReference>
<proteinExistence type="predicted"/>
<evidence type="ECO:0000259" key="4">
    <source>
        <dbReference type="Pfam" id="PF14833"/>
    </source>
</evidence>
<organism evidence="5 6">
    <name type="scientific">Neorhizobium phenanthreniclasticum</name>
    <dbReference type="NCBI Taxonomy" id="3157917"/>
    <lineage>
        <taxon>Bacteria</taxon>
        <taxon>Pseudomonadati</taxon>
        <taxon>Pseudomonadota</taxon>
        <taxon>Alphaproteobacteria</taxon>
        <taxon>Hyphomicrobiales</taxon>
        <taxon>Rhizobiaceae</taxon>
        <taxon>Rhizobium/Agrobacterium group</taxon>
        <taxon>Neorhizobium</taxon>
    </lineage>
</organism>
<keyword evidence="1 5" id="KW-0560">Oxidoreductase</keyword>
<dbReference type="InterPro" id="IPR008927">
    <property type="entry name" value="6-PGluconate_DH-like_C_sf"/>
</dbReference>
<gene>
    <name evidence="5" type="ORF">ABK249_17050</name>
</gene>
<evidence type="ECO:0000259" key="3">
    <source>
        <dbReference type="Pfam" id="PF03446"/>
    </source>
</evidence>
<feature type="domain" description="3-hydroxyisobutyrate dehydrogenase-like NAD-binding" evidence="4">
    <location>
        <begin position="164"/>
        <end position="283"/>
    </location>
</feature>
<dbReference type="InterPro" id="IPR015815">
    <property type="entry name" value="HIBADH-related"/>
</dbReference>
<dbReference type="Gene3D" id="3.40.50.720">
    <property type="entry name" value="NAD(P)-binding Rossmann-like Domain"/>
    <property type="match status" value="1"/>
</dbReference>
<feature type="domain" description="6-phosphogluconate dehydrogenase NADP-binding" evidence="3">
    <location>
        <begin position="5"/>
        <end position="161"/>
    </location>
</feature>
<evidence type="ECO:0000256" key="2">
    <source>
        <dbReference type="ARBA" id="ARBA00023027"/>
    </source>
</evidence>
<dbReference type="Gene3D" id="1.10.1040.10">
    <property type="entry name" value="N-(1-d-carboxylethyl)-l-norvaline Dehydrogenase, domain 2"/>
    <property type="match status" value="1"/>
</dbReference>
<dbReference type="InterPro" id="IPR029154">
    <property type="entry name" value="HIBADH-like_NADP-bd"/>
</dbReference>
<sequence length="289" mass="29676">MTTERIGVVGLGRMGGAMAERLAKQGFSVTGWTRSGLSPEKASALGIAAASDLLSLSAASDIIVLALLDDPAVHAVLDELAAIELAGKLIVDTSTVSPETLRVHEVRIKEKGASLLDAPISGGPEMLLAGTVGFYVGGAEQDFQRFLPVAGVLSNRIHHVGKLGDGASAKLVNNMMLMGLWQIMKEAVQLGGKAGLSRDKMIEILSGSPAASPAMRSRLPVILGETDNVGFPVSGVLKDMGVVFGLAGRLGVATPAIKAAHASFKEAAALGHGEADLGTVVRLALEGKT</sequence>
<dbReference type="SUPFAM" id="SSF48179">
    <property type="entry name" value="6-phosphogluconate dehydrogenase C-terminal domain-like"/>
    <property type="match status" value="1"/>
</dbReference>
<dbReference type="SUPFAM" id="SSF51735">
    <property type="entry name" value="NAD(P)-binding Rossmann-fold domains"/>
    <property type="match status" value="1"/>
</dbReference>
<evidence type="ECO:0000256" key="1">
    <source>
        <dbReference type="ARBA" id="ARBA00023002"/>
    </source>
</evidence>
<dbReference type="InterPro" id="IPR036291">
    <property type="entry name" value="NAD(P)-bd_dom_sf"/>
</dbReference>
<dbReference type="EMBL" id="JBEAAL010000012">
    <property type="protein sequence ID" value="MEQ1406641.1"/>
    <property type="molecule type" value="Genomic_DNA"/>
</dbReference>
<dbReference type="Pfam" id="PF14833">
    <property type="entry name" value="NAD_binding_11"/>
    <property type="match status" value="1"/>
</dbReference>
<dbReference type="PIRSF" id="PIRSF000103">
    <property type="entry name" value="HIBADH"/>
    <property type="match status" value="1"/>
</dbReference>
<dbReference type="Pfam" id="PF03446">
    <property type="entry name" value="NAD_binding_2"/>
    <property type="match status" value="1"/>
</dbReference>
<dbReference type="InterPro" id="IPR002204">
    <property type="entry name" value="3-OH-isobutyrate_DH-rel_CS"/>
</dbReference>
<protein>
    <submittedName>
        <fullName evidence="5">NAD(P)-dependent oxidoreductase</fullName>
        <ecNumber evidence="5">1.1.-.-</ecNumber>
    </submittedName>
</protein>
<name>A0ABV0M5F4_9HYPH</name>
<dbReference type="InterPro" id="IPR051265">
    <property type="entry name" value="HIBADH-related_NP60_sf"/>
</dbReference>
<dbReference type="PANTHER" id="PTHR43580">
    <property type="entry name" value="OXIDOREDUCTASE GLYR1-RELATED"/>
    <property type="match status" value="1"/>
</dbReference>
<dbReference type="PROSITE" id="PS00895">
    <property type="entry name" value="3_HYDROXYISOBUT_DH"/>
    <property type="match status" value="1"/>
</dbReference>
<dbReference type="PANTHER" id="PTHR43580:SF2">
    <property type="entry name" value="CYTOKINE-LIKE NUCLEAR FACTOR N-PAC"/>
    <property type="match status" value="1"/>
</dbReference>
<dbReference type="InterPro" id="IPR013328">
    <property type="entry name" value="6PGD_dom2"/>
</dbReference>
<keyword evidence="2" id="KW-0520">NAD</keyword>
<accession>A0ABV0M5F4</accession>
<dbReference type="RefSeq" id="WP_348863436.1">
    <property type="nucleotide sequence ID" value="NZ_JBEAAL010000012.1"/>
</dbReference>
<dbReference type="EC" id="1.1.-.-" evidence="5"/>
<evidence type="ECO:0000313" key="5">
    <source>
        <dbReference type="EMBL" id="MEQ1406641.1"/>
    </source>
</evidence>
<dbReference type="InterPro" id="IPR006115">
    <property type="entry name" value="6PGDH_NADP-bd"/>
</dbReference>
<dbReference type="Proteomes" id="UP001496627">
    <property type="component" value="Unassembled WGS sequence"/>
</dbReference>